<proteinExistence type="predicted"/>
<accession>A0ABP0XER8</accession>
<organism evidence="1 2">
    <name type="scientific">Sphagnum jensenii</name>
    <dbReference type="NCBI Taxonomy" id="128206"/>
    <lineage>
        <taxon>Eukaryota</taxon>
        <taxon>Viridiplantae</taxon>
        <taxon>Streptophyta</taxon>
        <taxon>Embryophyta</taxon>
        <taxon>Bryophyta</taxon>
        <taxon>Sphagnophytina</taxon>
        <taxon>Sphagnopsida</taxon>
        <taxon>Sphagnales</taxon>
        <taxon>Sphagnaceae</taxon>
        <taxon>Sphagnum</taxon>
    </lineage>
</organism>
<name>A0ABP0XER8_9BRYO</name>
<evidence type="ECO:0000313" key="1">
    <source>
        <dbReference type="EMBL" id="CAK9276070.1"/>
    </source>
</evidence>
<evidence type="ECO:0000313" key="2">
    <source>
        <dbReference type="Proteomes" id="UP001497444"/>
    </source>
</evidence>
<gene>
    <name evidence="1" type="ORF">CSSPJE1EN1_LOCUS21548</name>
</gene>
<dbReference type="EMBL" id="OZ020102">
    <property type="protein sequence ID" value="CAK9276070.1"/>
    <property type="molecule type" value="Genomic_DNA"/>
</dbReference>
<sequence length="69" mass="7926">MSRRPKESEVSFQVNADVIRQSRCPHESRHESGYELAPNNLEADWFGTRWTGLVIQVSARISTRVRVPS</sequence>
<keyword evidence="2" id="KW-1185">Reference proteome</keyword>
<dbReference type="Proteomes" id="UP001497444">
    <property type="component" value="Chromosome 7"/>
</dbReference>
<reference evidence="1" key="1">
    <citation type="submission" date="2024-02" db="EMBL/GenBank/DDBJ databases">
        <authorList>
            <consortium name="ELIXIR-Norway"/>
            <consortium name="Elixir Norway"/>
        </authorList>
    </citation>
    <scope>NUCLEOTIDE SEQUENCE</scope>
</reference>
<protein>
    <submittedName>
        <fullName evidence="1">Uncharacterized protein</fullName>
    </submittedName>
</protein>